<evidence type="ECO:0000256" key="5">
    <source>
        <dbReference type="ARBA" id="ARBA00022989"/>
    </source>
</evidence>
<comment type="subcellular location">
    <subcellularLocation>
        <location evidence="1">Cell membrane</location>
        <topology evidence="1">Multi-pass membrane protein</topology>
    </subcellularLocation>
</comment>
<feature type="transmembrane region" description="Helical" evidence="7">
    <location>
        <begin position="81"/>
        <end position="100"/>
    </location>
</feature>
<keyword evidence="5 7" id="KW-1133">Transmembrane helix</keyword>
<dbReference type="STRING" id="525904.Tter_2078"/>
<gene>
    <name evidence="8" type="ordered locus">Tter_2078</name>
</gene>
<name>D1CGW0_THET1</name>
<evidence type="ECO:0000313" key="8">
    <source>
        <dbReference type="EMBL" id="ACZ42981.1"/>
    </source>
</evidence>
<dbReference type="EMBL" id="CP001826">
    <property type="protein sequence ID" value="ACZ42981.1"/>
    <property type="molecule type" value="Genomic_DNA"/>
</dbReference>
<keyword evidence="4 7" id="KW-0812">Transmembrane</keyword>
<organism evidence="8 9">
    <name type="scientific">Thermobaculum terrenum (strain ATCC BAA-798 / CCMEE 7001 / YNP1)</name>
    <dbReference type="NCBI Taxonomy" id="525904"/>
    <lineage>
        <taxon>Bacteria</taxon>
        <taxon>Bacillati</taxon>
        <taxon>Chloroflexota</taxon>
        <taxon>Chloroflexia</taxon>
        <taxon>Candidatus Thermobaculales</taxon>
        <taxon>Candidatus Thermobaculaceae</taxon>
        <taxon>Thermobaculum</taxon>
    </lineage>
</organism>
<dbReference type="PANTHER" id="PTHR43299:SF1">
    <property type="entry name" value="UPF0718 PROTEIN YRAQ"/>
    <property type="match status" value="1"/>
</dbReference>
<dbReference type="RefSeq" id="WP_012876012.1">
    <property type="nucleotide sequence ID" value="NC_013526.1"/>
</dbReference>
<feature type="transmembrane region" description="Helical" evidence="7">
    <location>
        <begin position="121"/>
        <end position="141"/>
    </location>
</feature>
<feature type="transmembrane region" description="Helical" evidence="7">
    <location>
        <begin position="329"/>
        <end position="353"/>
    </location>
</feature>
<dbReference type="GO" id="GO:0005886">
    <property type="term" value="C:plasma membrane"/>
    <property type="evidence" value="ECO:0007669"/>
    <property type="project" value="UniProtKB-SubCell"/>
</dbReference>
<evidence type="ECO:0000313" key="9">
    <source>
        <dbReference type="Proteomes" id="UP000000323"/>
    </source>
</evidence>
<evidence type="ECO:0000256" key="3">
    <source>
        <dbReference type="ARBA" id="ARBA00022475"/>
    </source>
</evidence>
<evidence type="ECO:0000256" key="7">
    <source>
        <dbReference type="SAM" id="Phobius"/>
    </source>
</evidence>
<dbReference type="OrthoDB" id="8771795at2"/>
<dbReference type="Proteomes" id="UP000000323">
    <property type="component" value="Chromosome 2"/>
</dbReference>
<feature type="transmembrane region" description="Helical" evidence="7">
    <location>
        <begin position="230"/>
        <end position="251"/>
    </location>
</feature>
<proteinExistence type="inferred from homology"/>
<dbReference type="eggNOG" id="COG0701">
    <property type="taxonomic scope" value="Bacteria"/>
</dbReference>
<feature type="transmembrane region" description="Helical" evidence="7">
    <location>
        <begin position="153"/>
        <end position="175"/>
    </location>
</feature>
<keyword evidence="6 7" id="KW-0472">Membrane</keyword>
<dbReference type="HOGENOM" id="CLU_063039_0_0_0"/>
<dbReference type="AlphaFoldDB" id="D1CGW0"/>
<evidence type="ECO:0000256" key="4">
    <source>
        <dbReference type="ARBA" id="ARBA00022692"/>
    </source>
</evidence>
<feature type="transmembrane region" description="Helical" evidence="7">
    <location>
        <begin position="182"/>
        <end position="200"/>
    </location>
</feature>
<feature type="transmembrane region" description="Helical" evidence="7">
    <location>
        <begin position="301"/>
        <end position="322"/>
    </location>
</feature>
<dbReference type="PANTHER" id="PTHR43299">
    <property type="entry name" value="UPF0718 PROTEIN YRAQ"/>
    <property type="match status" value="1"/>
</dbReference>
<reference evidence="9" key="1">
    <citation type="journal article" date="2010" name="Stand. Genomic Sci.">
        <title>Complete genome sequence of 'Thermobaculum terrenum' type strain (YNP1).</title>
        <authorList>
            <person name="Kiss H."/>
            <person name="Cleland D."/>
            <person name="Lapidus A."/>
            <person name="Lucas S."/>
            <person name="Glavina Del Rio T."/>
            <person name="Nolan M."/>
            <person name="Tice H."/>
            <person name="Han C."/>
            <person name="Goodwin L."/>
            <person name="Pitluck S."/>
            <person name="Liolios K."/>
            <person name="Ivanova N."/>
            <person name="Mavromatis K."/>
            <person name="Ovchinnikova G."/>
            <person name="Pati A."/>
            <person name="Chen A."/>
            <person name="Palaniappan K."/>
            <person name="Land M."/>
            <person name="Hauser L."/>
            <person name="Chang Y."/>
            <person name="Jeffries C."/>
            <person name="Lu M."/>
            <person name="Brettin T."/>
            <person name="Detter J."/>
            <person name="Goker M."/>
            <person name="Tindall B."/>
            <person name="Beck B."/>
            <person name="McDermott T."/>
            <person name="Woyke T."/>
            <person name="Bristow J."/>
            <person name="Eisen J."/>
            <person name="Markowitz V."/>
            <person name="Hugenholtz P."/>
            <person name="Kyrpides N."/>
            <person name="Klenk H."/>
            <person name="Cheng J."/>
        </authorList>
    </citation>
    <scope>NUCLEOTIDE SEQUENCE [LARGE SCALE GENOMIC DNA]</scope>
    <source>
        <strain evidence="9">ATCC BAA-798 / YNP1</strain>
    </source>
</reference>
<dbReference type="Pfam" id="PF03773">
    <property type="entry name" value="ArsP_1"/>
    <property type="match status" value="1"/>
</dbReference>
<comment type="similarity">
    <text evidence="2">Belongs to the UPF0718 family.</text>
</comment>
<feature type="transmembrane region" description="Helical" evidence="7">
    <location>
        <begin position="15"/>
        <end position="33"/>
    </location>
</feature>
<dbReference type="KEGG" id="ttr:Tter_2078"/>
<keyword evidence="3" id="KW-1003">Cell membrane</keyword>
<dbReference type="InterPro" id="IPR005524">
    <property type="entry name" value="DUF318"/>
</dbReference>
<sequence length="354" mass="37691">MSSELTPVRSYRREGLVGVALLLGLALVGLYLVKWDPYFHKALRALATHSLGNPIVYDRSGSMPRPSLASGVGYALTYFKAVWQAMLLGLLMATTIETFIPRDWLMRLLGSRGLRASALGALLALPCMMCTCCVAPVVRGIRRRGASVGSATAFFLGNPTLNPAVIVFMLFVLGWRWALLRLVLGLALVLGSAAIAGRLADSERVDLAGVYDPQPTVGEGNPIQRWVRNFVSLLVKLVPEYVVIVLLLGALRAYFFPDLQSASVPWWGVILLALLGTLFVIPTAGEVPIVQAMLAAGLGPAPAAALLMTLAPISLPSIAMVWTSFPRRVLLLLSALTCACGVLAAAIAAAVMAT</sequence>
<evidence type="ECO:0000256" key="2">
    <source>
        <dbReference type="ARBA" id="ARBA00006386"/>
    </source>
</evidence>
<keyword evidence="9" id="KW-1185">Reference proteome</keyword>
<protein>
    <submittedName>
        <fullName evidence="8">Permease</fullName>
    </submittedName>
</protein>
<accession>D1CGW0</accession>
<feature type="transmembrane region" description="Helical" evidence="7">
    <location>
        <begin position="263"/>
        <end position="281"/>
    </location>
</feature>
<evidence type="ECO:0000256" key="6">
    <source>
        <dbReference type="ARBA" id="ARBA00023136"/>
    </source>
</evidence>
<evidence type="ECO:0000256" key="1">
    <source>
        <dbReference type="ARBA" id="ARBA00004651"/>
    </source>
</evidence>